<protein>
    <recommendedName>
        <fullName evidence="2">DUF4440 domain-containing protein</fullName>
    </recommendedName>
</protein>
<feature type="chain" id="PRO_5028370937" description="DUF4440 domain-containing protein" evidence="1">
    <location>
        <begin position="25"/>
        <end position="142"/>
    </location>
</feature>
<reference evidence="3" key="1">
    <citation type="submission" date="2020-01" db="EMBL/GenBank/DDBJ databases">
        <authorList>
            <person name="Meier V. D."/>
            <person name="Meier V D."/>
        </authorList>
    </citation>
    <scope>NUCLEOTIDE SEQUENCE</scope>
    <source>
        <strain evidence="3">HLG_WM_MAG_09</strain>
    </source>
</reference>
<evidence type="ECO:0000313" key="3">
    <source>
        <dbReference type="EMBL" id="CAA6829119.1"/>
    </source>
</evidence>
<feature type="signal peptide" evidence="1">
    <location>
        <begin position="1"/>
        <end position="24"/>
    </location>
</feature>
<dbReference type="SUPFAM" id="SSF54427">
    <property type="entry name" value="NTF2-like"/>
    <property type="match status" value="1"/>
</dbReference>
<name>A0A6S6UBC1_9GAMM</name>
<dbReference type="InterPro" id="IPR027843">
    <property type="entry name" value="DUF4440"/>
</dbReference>
<evidence type="ECO:0000256" key="1">
    <source>
        <dbReference type="SAM" id="SignalP"/>
    </source>
</evidence>
<sequence length="142" mass="15729">MKLLRITLLLPIILLSLAINPAFADEGPVEEMKMFVEAYNKQDASGVADLFHEDGKLLPAGKPMISGREAIEAYWKGSYDAGLSNIEKTSIEFVVSGDLAVETSSYIVTFKDLKINGKDTLVWRKSSEGEWKISTDIWASDQ</sequence>
<dbReference type="Gene3D" id="3.10.450.50">
    <property type="match status" value="1"/>
</dbReference>
<dbReference type="InterPro" id="IPR032710">
    <property type="entry name" value="NTF2-like_dom_sf"/>
</dbReference>
<dbReference type="AlphaFoldDB" id="A0A6S6UBC1"/>
<feature type="domain" description="DUF4440" evidence="2">
    <location>
        <begin position="35"/>
        <end position="133"/>
    </location>
</feature>
<dbReference type="Pfam" id="PF14534">
    <property type="entry name" value="DUF4440"/>
    <property type="match status" value="1"/>
</dbReference>
<organism evidence="3">
    <name type="scientific">uncultured Thiotrichaceae bacterium</name>
    <dbReference type="NCBI Taxonomy" id="298394"/>
    <lineage>
        <taxon>Bacteria</taxon>
        <taxon>Pseudomonadati</taxon>
        <taxon>Pseudomonadota</taxon>
        <taxon>Gammaproteobacteria</taxon>
        <taxon>Thiotrichales</taxon>
        <taxon>Thiotrichaceae</taxon>
        <taxon>environmental samples</taxon>
    </lineage>
</organism>
<gene>
    <name evidence="3" type="ORF">HELGO_WM53075</name>
</gene>
<evidence type="ECO:0000259" key="2">
    <source>
        <dbReference type="Pfam" id="PF14534"/>
    </source>
</evidence>
<dbReference type="EMBL" id="CACVAT010000498">
    <property type="protein sequence ID" value="CAA6829119.1"/>
    <property type="molecule type" value="Genomic_DNA"/>
</dbReference>
<accession>A0A6S6UBC1</accession>
<keyword evidence="1" id="KW-0732">Signal</keyword>
<proteinExistence type="predicted"/>